<dbReference type="AlphaFoldDB" id="A0A5C6ADJ6"/>
<comment type="caution">
    <text evidence="1">The sequence shown here is derived from an EMBL/GenBank/DDBJ whole genome shotgun (WGS) entry which is preliminary data.</text>
</comment>
<gene>
    <name evidence="1" type="ORF">Pla100_25200</name>
</gene>
<evidence type="ECO:0000313" key="2">
    <source>
        <dbReference type="Proteomes" id="UP000316213"/>
    </source>
</evidence>
<keyword evidence="2" id="KW-1185">Reference proteome</keyword>
<proteinExistence type="predicted"/>
<sequence length="65" mass="6986">MSSISTAVKPVLQARRDATQAKIDAALLGKQISVLQDTGDAIKQMIGQIQSVQKQLESGHIDVRV</sequence>
<organism evidence="1 2">
    <name type="scientific">Neorhodopirellula pilleata</name>
    <dbReference type="NCBI Taxonomy" id="2714738"/>
    <lineage>
        <taxon>Bacteria</taxon>
        <taxon>Pseudomonadati</taxon>
        <taxon>Planctomycetota</taxon>
        <taxon>Planctomycetia</taxon>
        <taxon>Pirellulales</taxon>
        <taxon>Pirellulaceae</taxon>
        <taxon>Neorhodopirellula</taxon>
    </lineage>
</organism>
<reference evidence="1 2" key="1">
    <citation type="submission" date="2019-02" db="EMBL/GenBank/DDBJ databases">
        <title>Deep-cultivation of Planctomycetes and their phenomic and genomic characterization uncovers novel biology.</title>
        <authorList>
            <person name="Wiegand S."/>
            <person name="Jogler M."/>
            <person name="Boedeker C."/>
            <person name="Pinto D."/>
            <person name="Vollmers J."/>
            <person name="Rivas-Marin E."/>
            <person name="Kohn T."/>
            <person name="Peeters S.H."/>
            <person name="Heuer A."/>
            <person name="Rast P."/>
            <person name="Oberbeckmann S."/>
            <person name="Bunk B."/>
            <person name="Jeske O."/>
            <person name="Meyerdierks A."/>
            <person name="Storesund J.E."/>
            <person name="Kallscheuer N."/>
            <person name="Luecker S."/>
            <person name="Lage O.M."/>
            <person name="Pohl T."/>
            <person name="Merkel B.J."/>
            <person name="Hornburger P."/>
            <person name="Mueller R.-W."/>
            <person name="Bruemmer F."/>
            <person name="Labrenz M."/>
            <person name="Spormann A.M."/>
            <person name="Op Den Camp H."/>
            <person name="Overmann J."/>
            <person name="Amann R."/>
            <person name="Jetten M.S.M."/>
            <person name="Mascher T."/>
            <person name="Medema M.H."/>
            <person name="Devos D.P."/>
            <person name="Kaster A.-K."/>
            <person name="Ovreas L."/>
            <person name="Rohde M."/>
            <person name="Galperin M.Y."/>
            <person name="Jogler C."/>
        </authorList>
    </citation>
    <scope>NUCLEOTIDE SEQUENCE [LARGE SCALE GENOMIC DNA]</scope>
    <source>
        <strain evidence="1 2">Pla100</strain>
    </source>
</reference>
<accession>A0A5C6ADJ6</accession>
<evidence type="ECO:0000313" key="1">
    <source>
        <dbReference type="EMBL" id="TWT97368.1"/>
    </source>
</evidence>
<dbReference type="Proteomes" id="UP000316213">
    <property type="component" value="Unassembled WGS sequence"/>
</dbReference>
<dbReference type="RefSeq" id="WP_197167875.1">
    <property type="nucleotide sequence ID" value="NZ_SJPM01000004.1"/>
</dbReference>
<protein>
    <submittedName>
        <fullName evidence="1">Uncharacterized protein</fullName>
    </submittedName>
</protein>
<name>A0A5C6ADJ6_9BACT</name>
<dbReference type="EMBL" id="SJPM01000004">
    <property type="protein sequence ID" value="TWT97368.1"/>
    <property type="molecule type" value="Genomic_DNA"/>
</dbReference>